<proteinExistence type="predicted"/>
<dbReference type="EMBL" id="KL142390">
    <property type="protein sequence ID" value="KDR72119.1"/>
    <property type="molecule type" value="Genomic_DNA"/>
</dbReference>
<dbReference type="HOGENOM" id="CLU_966589_0_0_1"/>
<feature type="compositionally biased region" description="Polar residues" evidence="1">
    <location>
        <begin position="33"/>
        <end position="46"/>
    </location>
</feature>
<keyword evidence="3" id="KW-1185">Reference proteome</keyword>
<evidence type="ECO:0000313" key="2">
    <source>
        <dbReference type="EMBL" id="KDR72119.1"/>
    </source>
</evidence>
<dbReference type="Proteomes" id="UP000027222">
    <property type="component" value="Unassembled WGS sequence"/>
</dbReference>
<protein>
    <submittedName>
        <fullName evidence="2">Uncharacterized protein</fullName>
    </submittedName>
</protein>
<accession>A0A067SWQ0</accession>
<dbReference type="AlphaFoldDB" id="A0A067SWQ0"/>
<feature type="region of interest" description="Disordered" evidence="1">
    <location>
        <begin position="1"/>
        <end position="59"/>
    </location>
</feature>
<sequence>MQRNLDPLMQTHLVLPIPRRPTTLPPTPPISDESLNSNQDTTSKINSARPRTESAASTSTEAVFSCQKGSAVFELLTEGIPRNDIAIGYTIDGGRHRFPMIPATPYDYTTSYSGRFQELHPGHFENDEFRQHWDSKPIVLQSEDVHFSIERKMRGVRFYGTLTKGAIDQIVRRGTVFIIKESGNPNVKYLTTFRRDLNTKSSIIQLNAYTKTQDRIRADHLDWPTITLTIPNSLCDVPIPAQFAHFLKDRFRSEQADTRMSKLKMRFLRFWNGSLIIEPDTRPFVKVL</sequence>
<name>A0A067SWQ0_GALM3</name>
<gene>
    <name evidence="2" type="ORF">GALMADRAFT_213551</name>
</gene>
<evidence type="ECO:0000313" key="3">
    <source>
        <dbReference type="Proteomes" id="UP000027222"/>
    </source>
</evidence>
<reference evidence="3" key="1">
    <citation type="journal article" date="2014" name="Proc. Natl. Acad. Sci. U.S.A.">
        <title>Extensive sampling of basidiomycete genomes demonstrates inadequacy of the white-rot/brown-rot paradigm for wood decay fungi.</title>
        <authorList>
            <person name="Riley R."/>
            <person name="Salamov A.A."/>
            <person name="Brown D.W."/>
            <person name="Nagy L.G."/>
            <person name="Floudas D."/>
            <person name="Held B.W."/>
            <person name="Levasseur A."/>
            <person name="Lombard V."/>
            <person name="Morin E."/>
            <person name="Otillar R."/>
            <person name="Lindquist E.A."/>
            <person name="Sun H."/>
            <person name="LaButti K.M."/>
            <person name="Schmutz J."/>
            <person name="Jabbour D."/>
            <person name="Luo H."/>
            <person name="Baker S.E."/>
            <person name="Pisabarro A.G."/>
            <person name="Walton J.D."/>
            <person name="Blanchette R.A."/>
            <person name="Henrissat B."/>
            <person name="Martin F."/>
            <person name="Cullen D."/>
            <person name="Hibbett D.S."/>
            <person name="Grigoriev I.V."/>
        </authorList>
    </citation>
    <scope>NUCLEOTIDE SEQUENCE [LARGE SCALE GENOMIC DNA]</scope>
    <source>
        <strain evidence="3">CBS 339.88</strain>
    </source>
</reference>
<evidence type="ECO:0000256" key="1">
    <source>
        <dbReference type="SAM" id="MobiDB-lite"/>
    </source>
</evidence>
<organism evidence="2 3">
    <name type="scientific">Galerina marginata (strain CBS 339.88)</name>
    <dbReference type="NCBI Taxonomy" id="685588"/>
    <lineage>
        <taxon>Eukaryota</taxon>
        <taxon>Fungi</taxon>
        <taxon>Dikarya</taxon>
        <taxon>Basidiomycota</taxon>
        <taxon>Agaricomycotina</taxon>
        <taxon>Agaricomycetes</taxon>
        <taxon>Agaricomycetidae</taxon>
        <taxon>Agaricales</taxon>
        <taxon>Agaricineae</taxon>
        <taxon>Strophariaceae</taxon>
        <taxon>Galerina</taxon>
    </lineage>
</organism>